<dbReference type="AlphaFoldDB" id="A0A1M6ADN6"/>
<sequence length="210" mass="23441">MNKRIFFLVLLAGFLSQKMTSQVESFQMGLKVGLNVADVVGDGTDDLDVRTSVHLGLVAEIPIIEILAIQPELYYSFQGYKADSPEPNFEDETLKLDYIYLTPTIKYYPFYTAPGFSIEVGPQVGYLTSAILERKNTANGGTETSDVDLKESFSEIDFGVNLGLGYQFEFGTFFQARYNFGIADIDDIEGLEDEASIRNGVFQVSFGYKF</sequence>
<dbReference type="EMBL" id="FQYP01000001">
    <property type="protein sequence ID" value="SHI34674.1"/>
    <property type="molecule type" value="Genomic_DNA"/>
</dbReference>
<proteinExistence type="predicted"/>
<dbReference type="RefSeq" id="WP_073312775.1">
    <property type="nucleotide sequence ID" value="NZ_FQYP01000001.1"/>
</dbReference>
<dbReference type="Proteomes" id="UP000184432">
    <property type="component" value="Unassembled WGS sequence"/>
</dbReference>
<dbReference type="OrthoDB" id="947434at2"/>
<gene>
    <name evidence="2" type="ORF">SAMN04488508_101244</name>
</gene>
<evidence type="ECO:0000313" key="3">
    <source>
        <dbReference type="Proteomes" id="UP000184432"/>
    </source>
</evidence>
<evidence type="ECO:0000259" key="1">
    <source>
        <dbReference type="Pfam" id="PF13568"/>
    </source>
</evidence>
<keyword evidence="3" id="KW-1185">Reference proteome</keyword>
<name>A0A1M6ADN6_9FLAO</name>
<dbReference type="STRING" id="570521.SAMN04488508_101244"/>
<evidence type="ECO:0000313" key="2">
    <source>
        <dbReference type="EMBL" id="SHI34674.1"/>
    </source>
</evidence>
<accession>A0A1M6ADN6</accession>
<organism evidence="2 3">
    <name type="scientific">Aquimarina spongiae</name>
    <dbReference type="NCBI Taxonomy" id="570521"/>
    <lineage>
        <taxon>Bacteria</taxon>
        <taxon>Pseudomonadati</taxon>
        <taxon>Bacteroidota</taxon>
        <taxon>Flavobacteriia</taxon>
        <taxon>Flavobacteriales</taxon>
        <taxon>Flavobacteriaceae</taxon>
        <taxon>Aquimarina</taxon>
    </lineage>
</organism>
<dbReference type="InterPro" id="IPR025665">
    <property type="entry name" value="Beta-barrel_OMP_2"/>
</dbReference>
<feature type="domain" description="Outer membrane protein beta-barrel" evidence="1">
    <location>
        <begin position="24"/>
        <end position="186"/>
    </location>
</feature>
<reference evidence="3" key="1">
    <citation type="submission" date="2016-11" db="EMBL/GenBank/DDBJ databases">
        <authorList>
            <person name="Varghese N."/>
            <person name="Submissions S."/>
        </authorList>
    </citation>
    <scope>NUCLEOTIDE SEQUENCE [LARGE SCALE GENOMIC DNA]</scope>
    <source>
        <strain evidence="3">DSM 22623</strain>
    </source>
</reference>
<dbReference type="Pfam" id="PF13568">
    <property type="entry name" value="OMP_b-brl_2"/>
    <property type="match status" value="1"/>
</dbReference>
<protein>
    <submittedName>
        <fullName evidence="2">Outer membrane protein beta-barrel domain-containing protein</fullName>
    </submittedName>
</protein>
<dbReference type="Gene3D" id="2.40.160.20">
    <property type="match status" value="1"/>
</dbReference>